<organism evidence="1 2">
    <name type="scientific">Tigheibacillus halophilus</name>
    <dbReference type="NCBI Taxonomy" id="361280"/>
    <lineage>
        <taxon>Bacteria</taxon>
        <taxon>Bacillati</taxon>
        <taxon>Bacillota</taxon>
        <taxon>Bacilli</taxon>
        <taxon>Bacillales</taxon>
        <taxon>Bacillaceae</taxon>
        <taxon>Tigheibacillus</taxon>
    </lineage>
</organism>
<sequence>MQGGECVNKKGNLFDKINQKTNIDPGEIYKVADSVKNADFSDERTVRNLVRRLAKMANKPLPKEKEDKLVQSIVSNNVPTDMQSLSKMFKK</sequence>
<evidence type="ECO:0000313" key="1">
    <source>
        <dbReference type="EMBL" id="MDY0396554.1"/>
    </source>
</evidence>
<keyword evidence="2" id="KW-1185">Reference proteome</keyword>
<reference evidence="1 2" key="1">
    <citation type="submission" date="2023-10" db="EMBL/GenBank/DDBJ databases">
        <title>Virgibacillus halophilus 5B73C genome.</title>
        <authorList>
            <person name="Miliotis G."/>
            <person name="Sengupta P."/>
            <person name="Hameed A."/>
            <person name="Chuvochina M."/>
            <person name="Mcdonagh F."/>
            <person name="Simpson A.C."/>
            <person name="Singh N.K."/>
            <person name="Rekha P.D."/>
            <person name="Raman K."/>
            <person name="Hugenholtz P."/>
            <person name="Venkateswaran K."/>
        </authorList>
    </citation>
    <scope>NUCLEOTIDE SEQUENCE [LARGE SCALE GENOMIC DNA]</scope>
    <source>
        <strain evidence="1 2">5B73C</strain>
    </source>
</reference>
<dbReference type="EMBL" id="JAWDIP010000004">
    <property type="protein sequence ID" value="MDY0396554.1"/>
    <property type="molecule type" value="Genomic_DNA"/>
</dbReference>
<accession>A0ABU5CB48</accession>
<gene>
    <name evidence="1" type="ORF">RWE15_22395</name>
</gene>
<dbReference type="Pfam" id="PF14069">
    <property type="entry name" value="SpoVIF"/>
    <property type="match status" value="1"/>
</dbReference>
<comment type="caution">
    <text evidence="1">The sequence shown here is derived from an EMBL/GenBank/DDBJ whole genome shotgun (WGS) entry which is preliminary data.</text>
</comment>
<proteinExistence type="predicted"/>
<name>A0ABU5CB48_9BACI</name>
<dbReference type="InterPro" id="IPR025942">
    <property type="entry name" value="SpoVIF"/>
</dbReference>
<evidence type="ECO:0000313" key="2">
    <source>
        <dbReference type="Proteomes" id="UP001281447"/>
    </source>
</evidence>
<protein>
    <submittedName>
        <fullName evidence="1">Stage VI sporulation protein F</fullName>
    </submittedName>
</protein>
<dbReference type="Proteomes" id="UP001281447">
    <property type="component" value="Unassembled WGS sequence"/>
</dbReference>